<organism evidence="3">
    <name type="scientific">hydrothermal vent metagenome</name>
    <dbReference type="NCBI Taxonomy" id="652676"/>
    <lineage>
        <taxon>unclassified sequences</taxon>
        <taxon>metagenomes</taxon>
        <taxon>ecological metagenomes</taxon>
    </lineage>
</organism>
<reference evidence="3" key="1">
    <citation type="submission" date="2018-06" db="EMBL/GenBank/DDBJ databases">
        <authorList>
            <person name="Zhirakovskaya E."/>
        </authorList>
    </citation>
    <scope>NUCLEOTIDE SEQUENCE</scope>
</reference>
<protein>
    <recommendedName>
        <fullName evidence="2">Bacterial toxin 43 domain-containing protein</fullName>
    </recommendedName>
</protein>
<evidence type="ECO:0000313" key="3">
    <source>
        <dbReference type="EMBL" id="VAW68996.1"/>
    </source>
</evidence>
<feature type="domain" description="Bacterial toxin 43" evidence="2">
    <location>
        <begin position="207"/>
        <end position="308"/>
    </location>
</feature>
<name>A0A3B0YKW1_9ZZZZ</name>
<feature type="non-terminal residue" evidence="3">
    <location>
        <position position="1"/>
    </location>
</feature>
<evidence type="ECO:0000259" key="2">
    <source>
        <dbReference type="Pfam" id="PF15537"/>
    </source>
</evidence>
<accession>A0A3B0YKW1</accession>
<feature type="region of interest" description="Disordered" evidence="1">
    <location>
        <begin position="148"/>
        <end position="177"/>
    </location>
</feature>
<dbReference type="AlphaFoldDB" id="A0A3B0YKW1"/>
<dbReference type="InterPro" id="IPR029106">
    <property type="entry name" value="Ntox43"/>
</dbReference>
<dbReference type="Pfam" id="PF15537">
    <property type="entry name" value="Ntox43"/>
    <property type="match status" value="1"/>
</dbReference>
<proteinExistence type="predicted"/>
<feature type="compositionally biased region" description="Basic and acidic residues" evidence="1">
    <location>
        <begin position="154"/>
        <end position="176"/>
    </location>
</feature>
<gene>
    <name evidence="3" type="ORF">MNBD_GAMMA10-2368</name>
</gene>
<dbReference type="EMBL" id="UOFJ01000385">
    <property type="protein sequence ID" value="VAW68996.1"/>
    <property type="molecule type" value="Genomic_DNA"/>
</dbReference>
<sequence length="327" mass="36001">VEAAKMIAETGMETLNELEETKRKALLIIANGDVVAAKQELEELVAYGEDSLDSMQETYNTLKLLYTDNDIKNMLMAFPEKYFEAMPAVEKAGATSSLALSLLFALVTGGAGAAVSIAAKAPMFIKAINKIKEIIELIKKVKLHRKQRKGHNTKIAERDDKPKKDKLKEKEKKECGDDGCGDVADDKGLVFPIDDLPITPTQNIPTWAGSGPAKGVIGVNPYSQSTKVLENFITPQGLEFIFNTSTSTFLVKSQKFNGRHALLNETINGPKDQVVAGIMFKDKGNIIKTNESSGTFGQNWSRIPQARENFIKTLDQFGFKVIHDETF</sequence>
<evidence type="ECO:0000256" key="1">
    <source>
        <dbReference type="SAM" id="MobiDB-lite"/>
    </source>
</evidence>